<comment type="caution">
    <text evidence="5">The sequence shown here is derived from an EMBL/GenBank/DDBJ whole genome shotgun (WGS) entry which is preliminary data.</text>
</comment>
<dbReference type="InterPro" id="IPR007349">
    <property type="entry name" value="DUF418"/>
</dbReference>
<keyword evidence="2" id="KW-1133">Transmembrane helix</keyword>
<dbReference type="InterPro" id="IPR052529">
    <property type="entry name" value="Bact_Transport_Assoc"/>
</dbReference>
<feature type="transmembrane region" description="Helical" evidence="2">
    <location>
        <begin position="153"/>
        <end position="173"/>
    </location>
</feature>
<dbReference type="PANTHER" id="PTHR30590">
    <property type="entry name" value="INNER MEMBRANE PROTEIN"/>
    <property type="match status" value="1"/>
</dbReference>
<feature type="transmembrane region" description="Helical" evidence="2">
    <location>
        <begin position="249"/>
        <end position="270"/>
    </location>
</feature>
<feature type="region of interest" description="Disordered" evidence="1">
    <location>
        <begin position="1"/>
        <end position="21"/>
    </location>
</feature>
<dbReference type="Pfam" id="PF07786">
    <property type="entry name" value="HGSNAT_cat"/>
    <property type="match status" value="1"/>
</dbReference>
<feature type="transmembrane region" description="Helical" evidence="2">
    <location>
        <begin position="400"/>
        <end position="420"/>
    </location>
</feature>
<feature type="transmembrane region" description="Helical" evidence="2">
    <location>
        <begin position="440"/>
        <end position="459"/>
    </location>
</feature>
<feature type="domain" description="DUF418" evidence="3">
    <location>
        <begin position="367"/>
        <end position="472"/>
    </location>
</feature>
<name>A0ABV9HPT5_9MICO</name>
<feature type="compositionally biased region" description="Basic and acidic residues" evidence="1">
    <location>
        <begin position="52"/>
        <end position="73"/>
    </location>
</feature>
<dbReference type="Pfam" id="PF04235">
    <property type="entry name" value="DUF418"/>
    <property type="match status" value="1"/>
</dbReference>
<evidence type="ECO:0000313" key="5">
    <source>
        <dbReference type="EMBL" id="MFC4631405.1"/>
    </source>
</evidence>
<evidence type="ECO:0000259" key="4">
    <source>
        <dbReference type="Pfam" id="PF07786"/>
    </source>
</evidence>
<dbReference type="InterPro" id="IPR012429">
    <property type="entry name" value="HGSNAT_cat"/>
</dbReference>
<feature type="transmembrane region" description="Helical" evidence="2">
    <location>
        <begin position="373"/>
        <end position="391"/>
    </location>
</feature>
<sequence>MPRVGGGPSAGRRASDPCWEGSVPAVCGSAADLRRMGRAPAPPQAESMTDTDTVRSERMLVRTDRETPSEPKPQRGSAFGRVLGLDLARALAIFGMFYAHVGPMQEFRNPVVNTIMQIPHGRSSALFAVLAGLSLVLLAGGRRQLPALERRQRIVKIVIRAVLLIALGTVLTLWLHTDIVILAFYGLFFLLALPFVRCGVKTLAVLSASFAVVGSVVYYWIAMAQPAFVTALNAHDPITRMGADGFGRLLFTGLYPALPWLAYIFAGVAIAKLDLSAKWVRVGMASVGAGLALAGYGLSWVLLKVLFAGGGMGGGFGSSGSSMASSSTGSGSSGMSGSSGTWSDSLSEYDPWSSDMLQFLLSASPHSGTAFELLGNIGIAMLVIVGSVALLDRSALARKLLTPITAAGAMSLTLYVAHLWALNHVPSNSDGGPVTEALAVWGWFCVVGIGFAFVWSRWFKRGPLEYAMQWATSPAKLVR</sequence>
<organism evidence="5 6">
    <name type="scientific">Promicromonospora alba</name>
    <dbReference type="NCBI Taxonomy" id="1616110"/>
    <lineage>
        <taxon>Bacteria</taxon>
        <taxon>Bacillati</taxon>
        <taxon>Actinomycetota</taxon>
        <taxon>Actinomycetes</taxon>
        <taxon>Micrococcales</taxon>
        <taxon>Promicromonosporaceae</taxon>
        <taxon>Promicromonospora</taxon>
    </lineage>
</organism>
<dbReference type="RefSeq" id="WP_377140606.1">
    <property type="nucleotide sequence ID" value="NZ_JBHSFI010000008.1"/>
</dbReference>
<feature type="transmembrane region" description="Helical" evidence="2">
    <location>
        <begin position="82"/>
        <end position="101"/>
    </location>
</feature>
<protein>
    <submittedName>
        <fullName evidence="5">Heparan-alpha-glucosaminide N-acetyltransferase domain-containing protein</fullName>
    </submittedName>
</protein>
<dbReference type="PANTHER" id="PTHR30590:SF2">
    <property type="entry name" value="INNER MEMBRANE PROTEIN"/>
    <property type="match status" value="1"/>
</dbReference>
<evidence type="ECO:0000256" key="2">
    <source>
        <dbReference type="SAM" id="Phobius"/>
    </source>
</evidence>
<keyword evidence="2" id="KW-0472">Membrane</keyword>
<dbReference type="EMBL" id="JBHSFI010000008">
    <property type="protein sequence ID" value="MFC4631405.1"/>
    <property type="molecule type" value="Genomic_DNA"/>
</dbReference>
<proteinExistence type="predicted"/>
<dbReference type="Proteomes" id="UP001596011">
    <property type="component" value="Unassembled WGS sequence"/>
</dbReference>
<feature type="transmembrane region" description="Helical" evidence="2">
    <location>
        <begin position="203"/>
        <end position="221"/>
    </location>
</feature>
<feature type="domain" description="Heparan-alpha-glucosaminide N-acetyltransferase catalytic" evidence="4">
    <location>
        <begin position="81"/>
        <end position="284"/>
    </location>
</feature>
<keyword evidence="2" id="KW-0812">Transmembrane</keyword>
<feature type="transmembrane region" description="Helical" evidence="2">
    <location>
        <begin position="121"/>
        <end position="141"/>
    </location>
</feature>
<accession>A0ABV9HPT5</accession>
<feature type="transmembrane region" description="Helical" evidence="2">
    <location>
        <begin position="282"/>
        <end position="303"/>
    </location>
</feature>
<keyword evidence="6" id="KW-1185">Reference proteome</keyword>
<feature type="transmembrane region" description="Helical" evidence="2">
    <location>
        <begin position="179"/>
        <end position="196"/>
    </location>
</feature>
<feature type="region of interest" description="Disordered" evidence="1">
    <location>
        <begin position="34"/>
        <end position="76"/>
    </location>
</feature>
<reference evidence="6" key="1">
    <citation type="journal article" date="2019" name="Int. J. Syst. Evol. Microbiol.">
        <title>The Global Catalogue of Microorganisms (GCM) 10K type strain sequencing project: providing services to taxonomists for standard genome sequencing and annotation.</title>
        <authorList>
            <consortium name="The Broad Institute Genomics Platform"/>
            <consortium name="The Broad Institute Genome Sequencing Center for Infectious Disease"/>
            <person name="Wu L."/>
            <person name="Ma J."/>
        </authorList>
    </citation>
    <scope>NUCLEOTIDE SEQUENCE [LARGE SCALE GENOMIC DNA]</scope>
    <source>
        <strain evidence="6">CCUG 42722</strain>
    </source>
</reference>
<evidence type="ECO:0000313" key="6">
    <source>
        <dbReference type="Proteomes" id="UP001596011"/>
    </source>
</evidence>
<evidence type="ECO:0000256" key="1">
    <source>
        <dbReference type="SAM" id="MobiDB-lite"/>
    </source>
</evidence>
<evidence type="ECO:0000259" key="3">
    <source>
        <dbReference type="Pfam" id="PF04235"/>
    </source>
</evidence>
<gene>
    <name evidence="5" type="ORF">ACFO6V_24390</name>
</gene>